<feature type="region of interest" description="Disordered" evidence="1">
    <location>
        <begin position="1"/>
        <end position="72"/>
    </location>
</feature>
<organism evidence="2 3">
    <name type="scientific">Acanthamoeba castellanii (strain ATCC 30010 / Neff)</name>
    <dbReference type="NCBI Taxonomy" id="1257118"/>
    <lineage>
        <taxon>Eukaryota</taxon>
        <taxon>Amoebozoa</taxon>
        <taxon>Discosea</taxon>
        <taxon>Longamoebia</taxon>
        <taxon>Centramoebida</taxon>
        <taxon>Acanthamoebidae</taxon>
        <taxon>Acanthamoeba</taxon>
    </lineage>
</organism>
<evidence type="ECO:0000256" key="1">
    <source>
        <dbReference type="SAM" id="MobiDB-lite"/>
    </source>
</evidence>
<evidence type="ECO:0000313" key="3">
    <source>
        <dbReference type="Proteomes" id="UP000011083"/>
    </source>
</evidence>
<dbReference type="VEuPathDB" id="AmoebaDB:ACA1_090400"/>
<dbReference type="KEGG" id="acan:ACA1_090400"/>
<proteinExistence type="predicted"/>
<dbReference type="GeneID" id="14917293"/>
<protein>
    <submittedName>
        <fullName evidence="2">Uncharacterized protein</fullName>
    </submittedName>
</protein>
<gene>
    <name evidence="2" type="ORF">ACA1_090400</name>
</gene>
<dbReference type="RefSeq" id="XP_004338754.1">
    <property type="nucleotide sequence ID" value="XM_004338706.1"/>
</dbReference>
<dbReference type="Proteomes" id="UP000011083">
    <property type="component" value="Unassembled WGS sequence"/>
</dbReference>
<sequence>MKRERKGADKEEKHKTGDTAVAPPGSKKTKQNKRPLYKILENGHGDDDEEKKKKKECTCDSESEDEEDSSDVEYECCCGANDQEEEPWDYNVCGPHELDWSKLTERDKKQLEDGVMQLIGYYFEKDLNPEFSRAICQSKRKSIDKAEKEKKHIDGTIADRVGLVKFMSFENGEQSELPDFKGTIETRAWAARF</sequence>
<feature type="compositionally biased region" description="Basic and acidic residues" evidence="1">
    <location>
        <begin position="1"/>
        <end position="17"/>
    </location>
</feature>
<feature type="compositionally biased region" description="Acidic residues" evidence="1">
    <location>
        <begin position="59"/>
        <end position="72"/>
    </location>
</feature>
<dbReference type="AlphaFoldDB" id="L8GXD3"/>
<reference evidence="2 3" key="1">
    <citation type="journal article" date="2013" name="Genome Biol.">
        <title>Genome of Acanthamoeba castellanii highlights extensive lateral gene transfer and early evolution of tyrosine kinase signaling.</title>
        <authorList>
            <person name="Clarke M."/>
            <person name="Lohan A.J."/>
            <person name="Liu B."/>
            <person name="Lagkouvardos I."/>
            <person name="Roy S."/>
            <person name="Zafar N."/>
            <person name="Bertelli C."/>
            <person name="Schilde C."/>
            <person name="Kianianmomeni A."/>
            <person name="Burglin T.R."/>
            <person name="Frech C."/>
            <person name="Turcotte B."/>
            <person name="Kopec K.O."/>
            <person name="Synnott J.M."/>
            <person name="Choo C."/>
            <person name="Paponov I."/>
            <person name="Finkler A."/>
            <person name="Soon Heng Tan C."/>
            <person name="Hutchins A.P."/>
            <person name="Weinmeier T."/>
            <person name="Rattei T."/>
            <person name="Chu J.S."/>
            <person name="Gimenez G."/>
            <person name="Irimia M."/>
            <person name="Rigden D.J."/>
            <person name="Fitzpatrick D.A."/>
            <person name="Lorenzo-Morales J."/>
            <person name="Bateman A."/>
            <person name="Chiu C.H."/>
            <person name="Tang P."/>
            <person name="Hegemann P."/>
            <person name="Fromm H."/>
            <person name="Raoult D."/>
            <person name="Greub G."/>
            <person name="Miranda-Saavedra D."/>
            <person name="Chen N."/>
            <person name="Nash P."/>
            <person name="Ginger M.L."/>
            <person name="Horn M."/>
            <person name="Schaap P."/>
            <person name="Caler L."/>
            <person name="Loftus B."/>
        </authorList>
    </citation>
    <scope>NUCLEOTIDE SEQUENCE [LARGE SCALE GENOMIC DNA]</scope>
    <source>
        <strain evidence="2 3">Neff</strain>
    </source>
</reference>
<name>L8GXD3_ACACF</name>
<feature type="compositionally biased region" description="Basic residues" evidence="1">
    <location>
        <begin position="27"/>
        <end position="36"/>
    </location>
</feature>
<keyword evidence="3" id="KW-1185">Reference proteome</keyword>
<evidence type="ECO:0000313" key="2">
    <source>
        <dbReference type="EMBL" id="ELR16741.1"/>
    </source>
</evidence>
<accession>L8GXD3</accession>
<dbReference type="EMBL" id="KB007985">
    <property type="protein sequence ID" value="ELR16741.1"/>
    <property type="molecule type" value="Genomic_DNA"/>
</dbReference>